<keyword evidence="1" id="KW-0812">Transmembrane</keyword>
<dbReference type="NCBIfam" id="TIGR03696">
    <property type="entry name" value="Rhs_assc_core"/>
    <property type="match status" value="1"/>
</dbReference>
<evidence type="ECO:0008006" key="4">
    <source>
        <dbReference type="Google" id="ProtNLM"/>
    </source>
</evidence>
<feature type="transmembrane region" description="Helical" evidence="1">
    <location>
        <begin position="204"/>
        <end position="225"/>
    </location>
</feature>
<evidence type="ECO:0000313" key="2">
    <source>
        <dbReference type="EMBL" id="PQJ84228.1"/>
    </source>
</evidence>
<evidence type="ECO:0000256" key="1">
    <source>
        <dbReference type="SAM" id="Phobius"/>
    </source>
</evidence>
<feature type="transmembrane region" description="Helical" evidence="1">
    <location>
        <begin position="130"/>
        <end position="157"/>
    </location>
</feature>
<organism evidence="2 3">
    <name type="scientific">Aliivibrio sifiae</name>
    <dbReference type="NCBI Taxonomy" id="566293"/>
    <lineage>
        <taxon>Bacteria</taxon>
        <taxon>Pseudomonadati</taxon>
        <taxon>Pseudomonadota</taxon>
        <taxon>Gammaproteobacteria</taxon>
        <taxon>Vibrionales</taxon>
        <taxon>Vibrionaceae</taxon>
        <taxon>Aliivibrio</taxon>
    </lineage>
</organism>
<dbReference type="Proteomes" id="UP000239263">
    <property type="component" value="Unassembled WGS sequence"/>
</dbReference>
<dbReference type="InterPro" id="IPR022385">
    <property type="entry name" value="Rhs_assc_core"/>
</dbReference>
<dbReference type="EMBL" id="MSCO01000002">
    <property type="protein sequence ID" value="PQJ84228.1"/>
    <property type="molecule type" value="Genomic_DNA"/>
</dbReference>
<evidence type="ECO:0000313" key="3">
    <source>
        <dbReference type="Proteomes" id="UP000239263"/>
    </source>
</evidence>
<dbReference type="RefSeq" id="WP_105055705.1">
    <property type="nucleotide sequence ID" value="NZ_CAWNRT010000002.1"/>
</dbReference>
<reference evidence="2 3" key="1">
    <citation type="submission" date="2016-12" db="EMBL/GenBank/DDBJ databases">
        <title>Diversity of luminous bacteria.</title>
        <authorList>
            <person name="Yoshizawa S."/>
            <person name="Kogure K."/>
        </authorList>
    </citation>
    <scope>NUCLEOTIDE SEQUENCE [LARGE SCALE GENOMIC DNA]</scope>
    <source>
        <strain evidence="2 3">ATCC 33715</strain>
    </source>
</reference>
<proteinExistence type="predicted"/>
<name>A0A2S7X2G5_9GAMM</name>
<dbReference type="AlphaFoldDB" id="A0A2S7X2G5"/>
<protein>
    <recommendedName>
        <fullName evidence="4">RHS repeat-associated core domain-containing protein</fullName>
    </recommendedName>
</protein>
<sequence>MNKKELINSGRRCFIIKSCIVAGTSSIFSISTPVNALSFINDLDHGSKRYSKLYILTNSIGFNGERLDPVLKSYHLGNGYRVYIPSMMRFNSPDSLSPFSQGGINTHGYCFGDPINLSDPSGHISVEAGIGIGLGILGVLISIATLGIAVKGGIALIGTGASLAAGTKIGLSVTSGAMGVASAATGLASVAVGEDNAHAENLSYASLGLGIGSLLTGAIGSRISLGVSGSKYYPIDSAVVNSLGKDWSANISHFGSKLELHGHGGLGLTSTKGGLKSGAELAEYLREQGFRPKKVMSKADFQKDKDFTSVVLESCYGAFGGKAGSQAQVLANELDVNVTSYVFRYTNNINSIHRSKIFERTYKPQSGAAAANSLRTNNGLSVLTKGAVYLKGLSRRL</sequence>
<feature type="transmembrane region" description="Helical" evidence="1">
    <location>
        <begin position="169"/>
        <end position="192"/>
    </location>
</feature>
<gene>
    <name evidence="2" type="ORF">BTO22_11785</name>
</gene>
<keyword evidence="1" id="KW-1133">Transmembrane helix</keyword>
<keyword evidence="1" id="KW-0472">Membrane</keyword>
<accession>A0A2S7X2G5</accession>
<dbReference type="Gene3D" id="2.180.10.10">
    <property type="entry name" value="RHS repeat-associated core"/>
    <property type="match status" value="1"/>
</dbReference>
<dbReference type="SUPFAM" id="SSF56399">
    <property type="entry name" value="ADP-ribosylation"/>
    <property type="match status" value="1"/>
</dbReference>
<comment type="caution">
    <text evidence="2">The sequence shown here is derived from an EMBL/GenBank/DDBJ whole genome shotgun (WGS) entry which is preliminary data.</text>
</comment>
<dbReference type="OrthoDB" id="5905222at2"/>